<dbReference type="EMBL" id="RCDB01000002">
    <property type="protein sequence ID" value="RLK49545.1"/>
    <property type="molecule type" value="Genomic_DNA"/>
</dbReference>
<evidence type="ECO:0000313" key="1">
    <source>
        <dbReference type="EMBL" id="RLK49545.1"/>
    </source>
</evidence>
<protein>
    <recommendedName>
        <fullName evidence="3">Pentapeptide repeat protein</fullName>
    </recommendedName>
</protein>
<keyword evidence="2" id="KW-1185">Reference proteome</keyword>
<reference evidence="1 2" key="1">
    <citation type="journal article" date="2015" name="Stand. Genomic Sci.">
        <title>Genomic Encyclopedia of Bacterial and Archaeal Type Strains, Phase III: the genomes of soil and plant-associated and newly described type strains.</title>
        <authorList>
            <person name="Whitman W.B."/>
            <person name="Woyke T."/>
            <person name="Klenk H.P."/>
            <person name="Zhou Y."/>
            <person name="Lilburn T.G."/>
            <person name="Beck B.J."/>
            <person name="De Vos P."/>
            <person name="Vandamme P."/>
            <person name="Eisen J.A."/>
            <person name="Garrity G."/>
            <person name="Hugenholtz P."/>
            <person name="Kyrpides N.C."/>
        </authorList>
    </citation>
    <scope>NUCLEOTIDE SEQUENCE [LARGE SCALE GENOMIC DNA]</scope>
    <source>
        <strain evidence="1 2">S2T63</strain>
    </source>
</reference>
<proteinExistence type="predicted"/>
<name>A0A498C1U2_9MICO</name>
<organism evidence="1 2">
    <name type="scientific">Microbacterium telephonicum</name>
    <dbReference type="NCBI Taxonomy" id="1714841"/>
    <lineage>
        <taxon>Bacteria</taxon>
        <taxon>Bacillati</taxon>
        <taxon>Actinomycetota</taxon>
        <taxon>Actinomycetes</taxon>
        <taxon>Micrococcales</taxon>
        <taxon>Microbacteriaceae</taxon>
        <taxon>Microbacterium</taxon>
    </lineage>
</organism>
<evidence type="ECO:0008006" key="3">
    <source>
        <dbReference type="Google" id="ProtNLM"/>
    </source>
</evidence>
<dbReference type="Proteomes" id="UP000273158">
    <property type="component" value="Unassembled WGS sequence"/>
</dbReference>
<evidence type="ECO:0000313" key="2">
    <source>
        <dbReference type="Proteomes" id="UP000273158"/>
    </source>
</evidence>
<comment type="caution">
    <text evidence="1">The sequence shown here is derived from an EMBL/GenBank/DDBJ whole genome shotgun (WGS) entry which is preliminary data.</text>
</comment>
<dbReference type="RefSeq" id="WP_241965163.1">
    <property type="nucleotide sequence ID" value="NZ_RCDB01000002.1"/>
</dbReference>
<gene>
    <name evidence="1" type="ORF">C7474_1704</name>
</gene>
<accession>A0A498C1U2</accession>
<dbReference type="SUPFAM" id="SSF141571">
    <property type="entry name" value="Pentapeptide repeat-like"/>
    <property type="match status" value="1"/>
</dbReference>
<dbReference type="Gene3D" id="2.160.20.80">
    <property type="entry name" value="E3 ubiquitin-protein ligase SopA"/>
    <property type="match status" value="1"/>
</dbReference>
<sequence>MPRPASSPKPPRTVAPDIPAVLAEETGLRARADVQAARLGSLAGDVDAAHARLVEVRVETASVDRFDLTGATLVDAVVSGIRAVELVARDGAWRESVVAGGRIATLDAVRAEWDGVALRGLRVDYLSLASARLNDVTFTDCEIGTLDLPDARLTRVRFESTRVDEVDTRELRCSDVDLRGLEAVSFTDPRGLRGATLDLRQAEQHAAAFAVAFGVDVRG</sequence>
<dbReference type="AlphaFoldDB" id="A0A498C1U2"/>